<feature type="transmembrane region" description="Helical" evidence="1">
    <location>
        <begin position="147"/>
        <end position="172"/>
    </location>
</feature>
<dbReference type="RefSeq" id="WP_055067231.1">
    <property type="nucleotide sequence ID" value="NZ_CP173697.1"/>
</dbReference>
<gene>
    <name evidence="2" type="ORF">M72_21981</name>
</gene>
<keyword evidence="1" id="KW-0472">Membrane</keyword>
<keyword evidence="3" id="KW-1185">Reference proteome</keyword>
<dbReference type="AlphaFoldDB" id="A0A0M6WFX0"/>
<protein>
    <submittedName>
        <fullName evidence="2">Uncharacterized protein</fullName>
    </submittedName>
</protein>
<proteinExistence type="predicted"/>
<feature type="transmembrane region" description="Helical" evidence="1">
    <location>
        <begin position="60"/>
        <end position="80"/>
    </location>
</feature>
<sequence length="178" mass="20228">MKSILFVPVKDYIKSRKKLYVKFIFPMVVATTALAITLFFNFGDGEKLNAVFSEFISTQINIIAILISFSIAIITILVSADNHNIQELKNTLSNEKHYHSVNGKQLSLFQILLSNIAYNIICETVYLIFLIAVALTKSIFPLQSLKYVSAICIFVILHILLVLLESVAQMYLTFWDKK</sequence>
<evidence type="ECO:0000313" key="3">
    <source>
        <dbReference type="Proteomes" id="UP000049979"/>
    </source>
</evidence>
<reference evidence="3" key="1">
    <citation type="submission" date="2015-05" db="EMBL/GenBank/DDBJ databases">
        <authorList>
            <consortium name="Pathogen Informatics"/>
        </authorList>
    </citation>
    <scope>NUCLEOTIDE SEQUENCE [LARGE SCALE GENOMIC DNA]</scope>
    <source>
        <strain evidence="3">M72</strain>
    </source>
</reference>
<dbReference type="Proteomes" id="UP000049979">
    <property type="component" value="Unassembled WGS sequence"/>
</dbReference>
<feature type="transmembrane region" description="Helical" evidence="1">
    <location>
        <begin position="20"/>
        <end position="40"/>
    </location>
</feature>
<dbReference type="EMBL" id="CVRR01000007">
    <property type="protein sequence ID" value="CRL34728.1"/>
    <property type="molecule type" value="Genomic_DNA"/>
</dbReference>
<name>A0A0M6WFX0_9FIRM</name>
<feature type="transmembrane region" description="Helical" evidence="1">
    <location>
        <begin position="116"/>
        <end position="135"/>
    </location>
</feature>
<keyword evidence="1" id="KW-1133">Transmembrane helix</keyword>
<evidence type="ECO:0000256" key="1">
    <source>
        <dbReference type="SAM" id="Phobius"/>
    </source>
</evidence>
<evidence type="ECO:0000313" key="2">
    <source>
        <dbReference type="EMBL" id="CRL34728.1"/>
    </source>
</evidence>
<accession>A0A0M6WFX0</accession>
<dbReference type="OrthoDB" id="2084277at2"/>
<organism evidence="2 3">
    <name type="scientific">Roseburia faecis</name>
    <dbReference type="NCBI Taxonomy" id="301302"/>
    <lineage>
        <taxon>Bacteria</taxon>
        <taxon>Bacillati</taxon>
        <taxon>Bacillota</taxon>
        <taxon>Clostridia</taxon>
        <taxon>Lachnospirales</taxon>
        <taxon>Lachnospiraceae</taxon>
        <taxon>Roseburia</taxon>
    </lineage>
</organism>
<keyword evidence="1" id="KW-0812">Transmembrane</keyword>